<dbReference type="STRING" id="7395.A0A1A9V6H0"/>
<feature type="compositionally biased region" description="Basic and acidic residues" evidence="1">
    <location>
        <begin position="511"/>
        <end position="524"/>
    </location>
</feature>
<dbReference type="SUPFAM" id="SSF54695">
    <property type="entry name" value="POZ domain"/>
    <property type="match status" value="1"/>
</dbReference>
<dbReference type="Gene3D" id="3.30.710.10">
    <property type="entry name" value="Potassium Channel Kv1.1, Chain A"/>
    <property type="match status" value="1"/>
</dbReference>
<feature type="region of interest" description="Disordered" evidence="1">
    <location>
        <begin position="1"/>
        <end position="26"/>
    </location>
</feature>
<evidence type="ECO:0000313" key="3">
    <source>
        <dbReference type="EnsemblMetazoa" id="GAUT027496-PA"/>
    </source>
</evidence>
<proteinExistence type="predicted"/>
<accession>A0A1A9V6H0</accession>
<reference evidence="3" key="1">
    <citation type="submission" date="2020-05" db="UniProtKB">
        <authorList>
            <consortium name="EnsemblMetazoa"/>
        </authorList>
    </citation>
    <scope>IDENTIFICATION</scope>
    <source>
        <strain evidence="3">TTRI</strain>
    </source>
</reference>
<dbReference type="InterPro" id="IPR000210">
    <property type="entry name" value="BTB/POZ_dom"/>
</dbReference>
<feature type="compositionally biased region" description="Basic and acidic residues" evidence="1">
    <location>
        <begin position="1"/>
        <end position="20"/>
    </location>
</feature>
<dbReference type="VEuPathDB" id="VectorBase:GAUT027496"/>
<feature type="compositionally biased region" description="Polar residues" evidence="1">
    <location>
        <begin position="475"/>
        <end position="486"/>
    </location>
</feature>
<dbReference type="EnsemblMetazoa" id="GAUT027496-RA">
    <property type="protein sequence ID" value="GAUT027496-PA"/>
    <property type="gene ID" value="GAUT027496"/>
</dbReference>
<sequence length="574" mass="64423">MSNKCRCDTSADDCKDKDAESENQPAEVTYEDPNYLKELFAILNQFRRDEKYCDFFFYMGEQKLCAHKVILSAASPFFNERFHGGCIGVEKEGTGKDEDDTPYAGDYRGGGGLDDAGSDDAGLDDACLDDTCLDDTFLNKGSAEGRKAQPVRESSCKNFESDQSVASCNIDDESLDSGGVSVMKEENTDSCSSDEPTVSFIFDWRLIDTKRVTEDETCCDDTDCSTYTSSCDLEVENSRYGSEKTKVSRSLISSYMDEVPLRSNKTFTRVANRKYIDKGHCSCEKQPFSYIYSVEKAKQKTTEPQMQIYEDTPLAYPSIAKREIEKVSLTTEYMDEPRSSVNNTPFPCGTSSIEEARGKWSNENTPAAYAFDPKKHSRIPRKWPSKSTASIYRQEEESAGKGPGKTVCFCDTKKEQEKIRNGISDTKEGEARIGKRPNKPVCSCDTKEAKEKIRKWPSKVKCSCDTKEEKIRSGKGSTNPLSSSCTTEEEERINKWPSKPQLSNETEENEERTVQRSTKAREIFSSETTKNEASMGKWPSNPILPSETEGEERAKKCSSKIACFCKSHVAYRIS</sequence>
<dbReference type="PROSITE" id="PS50097">
    <property type="entry name" value="BTB"/>
    <property type="match status" value="1"/>
</dbReference>
<evidence type="ECO:0000313" key="4">
    <source>
        <dbReference type="Proteomes" id="UP000078200"/>
    </source>
</evidence>
<organism evidence="3 4">
    <name type="scientific">Glossina austeni</name>
    <name type="common">Savannah tsetse fly</name>
    <dbReference type="NCBI Taxonomy" id="7395"/>
    <lineage>
        <taxon>Eukaryota</taxon>
        <taxon>Metazoa</taxon>
        <taxon>Ecdysozoa</taxon>
        <taxon>Arthropoda</taxon>
        <taxon>Hexapoda</taxon>
        <taxon>Insecta</taxon>
        <taxon>Pterygota</taxon>
        <taxon>Neoptera</taxon>
        <taxon>Endopterygota</taxon>
        <taxon>Diptera</taxon>
        <taxon>Brachycera</taxon>
        <taxon>Muscomorpha</taxon>
        <taxon>Hippoboscoidea</taxon>
        <taxon>Glossinidae</taxon>
        <taxon>Glossina</taxon>
    </lineage>
</organism>
<keyword evidence="4" id="KW-1185">Reference proteome</keyword>
<evidence type="ECO:0000256" key="1">
    <source>
        <dbReference type="SAM" id="MobiDB-lite"/>
    </source>
</evidence>
<name>A0A1A9V6H0_GLOAU</name>
<evidence type="ECO:0000259" key="2">
    <source>
        <dbReference type="PROSITE" id="PS50097"/>
    </source>
</evidence>
<dbReference type="Proteomes" id="UP000078200">
    <property type="component" value="Unassembled WGS sequence"/>
</dbReference>
<dbReference type="Pfam" id="PF00651">
    <property type="entry name" value="BTB"/>
    <property type="match status" value="1"/>
</dbReference>
<feature type="region of interest" description="Disordered" evidence="1">
    <location>
        <begin position="469"/>
        <end position="551"/>
    </location>
</feature>
<dbReference type="AlphaFoldDB" id="A0A1A9V6H0"/>
<dbReference type="InterPro" id="IPR011333">
    <property type="entry name" value="SKP1/BTB/POZ_sf"/>
</dbReference>
<feature type="domain" description="BTB" evidence="2">
    <location>
        <begin position="53"/>
        <end position="82"/>
    </location>
</feature>
<protein>
    <submittedName>
        <fullName evidence="3">BTB domain-containing protein</fullName>
    </submittedName>
</protein>